<dbReference type="NCBIfam" id="NF033746">
    <property type="entry name" value="class_D_sortase"/>
    <property type="match status" value="1"/>
</dbReference>
<keyword evidence="1" id="KW-0378">Hydrolase</keyword>
<feature type="active site" description="Acyl-thioester intermediate" evidence="2">
    <location>
        <position position="178"/>
    </location>
</feature>
<organism evidence="4 5">
    <name type="scientific">Bacillus thuringiensis</name>
    <dbReference type="NCBI Taxonomy" id="1428"/>
    <lineage>
        <taxon>Bacteria</taxon>
        <taxon>Bacillati</taxon>
        <taxon>Bacillota</taxon>
        <taxon>Bacilli</taxon>
        <taxon>Bacillales</taxon>
        <taxon>Bacillaceae</taxon>
        <taxon>Bacillus</taxon>
        <taxon>Bacillus cereus group</taxon>
    </lineage>
</organism>
<comment type="caution">
    <text evidence="4">The sequence shown here is derived from an EMBL/GenBank/DDBJ whole genome shotgun (WGS) entry which is preliminary data.</text>
</comment>
<reference evidence="4 5" key="1">
    <citation type="submission" date="2018-01" db="EMBL/GenBank/DDBJ databases">
        <title>Complete genome sequence of G25-42.</title>
        <authorList>
            <person name="Zheng Z."/>
            <person name="Sun M."/>
        </authorList>
    </citation>
    <scope>NUCLEOTIDE SEQUENCE [LARGE SCALE GENOMIC DNA]</scope>
    <source>
        <strain evidence="4 5">G25-42</strain>
    </source>
</reference>
<dbReference type="InterPro" id="IPR053525">
    <property type="entry name" value="Sortase_D"/>
</dbReference>
<dbReference type="CDD" id="cd05828">
    <property type="entry name" value="Sortase_D_1"/>
    <property type="match status" value="1"/>
</dbReference>
<dbReference type="Pfam" id="PF04203">
    <property type="entry name" value="Sortase"/>
    <property type="match status" value="1"/>
</dbReference>
<evidence type="ECO:0000256" key="1">
    <source>
        <dbReference type="ARBA" id="ARBA00022801"/>
    </source>
</evidence>
<keyword evidence="3" id="KW-1133">Transmembrane helix</keyword>
<keyword evidence="3" id="KW-0812">Transmembrane</keyword>
<evidence type="ECO:0000313" key="5">
    <source>
        <dbReference type="Proteomes" id="UP000286687"/>
    </source>
</evidence>
<dbReference type="SUPFAM" id="SSF63817">
    <property type="entry name" value="Sortase"/>
    <property type="match status" value="1"/>
</dbReference>
<dbReference type="InterPro" id="IPR005754">
    <property type="entry name" value="Sortase"/>
</dbReference>
<dbReference type="GO" id="GO:0016787">
    <property type="term" value="F:hydrolase activity"/>
    <property type="evidence" value="ECO:0007669"/>
    <property type="project" value="UniProtKB-KW"/>
</dbReference>
<dbReference type="AlphaFoldDB" id="A0A437SBM0"/>
<gene>
    <name evidence="4" type="ORF">BM74_29200</name>
</gene>
<name>A0A437SBM0_BACTU</name>
<dbReference type="InterPro" id="IPR023365">
    <property type="entry name" value="Sortase_dom-sf"/>
</dbReference>
<dbReference type="EMBL" id="LDER01000351">
    <property type="protein sequence ID" value="RVU60853.1"/>
    <property type="molecule type" value="Genomic_DNA"/>
</dbReference>
<evidence type="ECO:0000256" key="2">
    <source>
        <dbReference type="PIRSR" id="PIRSR605754-1"/>
    </source>
</evidence>
<sequence length="211" mass="23866">MKNKVRKSKWRWVIIGIPIFFILSGFGIITFFGWELTKQTVLLAQTALTPYKPTEPEQTFKQIWSELPSPGSKIGDLNFTTLNYKVPVVQGTHEKELKLGAGHFAGSSLPGQDGNVVLSGHRNTSFRKLEYLKKGDSIDFSTPYGNFVYEIIDFKITDAKDETIIVPTDYETLTLTTCYPFDYIGDAPARFIVLTKLLSKPDLKNYQNKEA</sequence>
<feature type="active site" description="Proton donor/acceptor" evidence="2">
    <location>
        <position position="121"/>
    </location>
</feature>
<dbReference type="Gene3D" id="2.40.260.10">
    <property type="entry name" value="Sortase"/>
    <property type="match status" value="1"/>
</dbReference>
<dbReference type="InterPro" id="IPR041999">
    <property type="entry name" value="Sortase_D_1"/>
</dbReference>
<dbReference type="RefSeq" id="WP_127814533.1">
    <property type="nucleotide sequence ID" value="NZ_LDER01000351.1"/>
</dbReference>
<dbReference type="NCBIfam" id="TIGR01076">
    <property type="entry name" value="sortase_fam"/>
    <property type="match status" value="1"/>
</dbReference>
<protein>
    <submittedName>
        <fullName evidence="4">Class D sortase</fullName>
    </submittedName>
</protein>
<proteinExistence type="predicted"/>
<accession>A0A437SBM0</accession>
<evidence type="ECO:0000313" key="4">
    <source>
        <dbReference type="EMBL" id="RVU60853.1"/>
    </source>
</evidence>
<dbReference type="Proteomes" id="UP000286687">
    <property type="component" value="Unassembled WGS sequence"/>
</dbReference>
<evidence type="ECO:0000256" key="3">
    <source>
        <dbReference type="SAM" id="Phobius"/>
    </source>
</evidence>
<keyword evidence="3" id="KW-0472">Membrane</keyword>
<feature type="transmembrane region" description="Helical" evidence="3">
    <location>
        <begin position="12"/>
        <end position="34"/>
    </location>
</feature>